<proteinExistence type="inferred from homology"/>
<keyword evidence="7" id="KW-1185">Reference proteome</keyword>
<name>T0C476_ALIAG</name>
<evidence type="ECO:0000256" key="2">
    <source>
        <dbReference type="ARBA" id="ARBA00022747"/>
    </source>
</evidence>
<dbReference type="STRING" id="1356854.N007_06485"/>
<dbReference type="CDD" id="cd17248">
    <property type="entry name" value="RMtype1_S_AmiI-TRD2-CR2_like"/>
    <property type="match status" value="1"/>
</dbReference>
<evidence type="ECO:0000313" key="6">
    <source>
        <dbReference type="EMBL" id="UNO49070.1"/>
    </source>
</evidence>
<sequence length="438" mass="49141">MTRENVRFKALPPHWRVERIKYLASVNQNTLGEDTDEDLEIQYIDISNVDSQGRVLEHQLVRFGDAPSRARRIVRRGDTIVSTVRTYLKAIAYIDSTDENLVCSTGFAVLTPKSYVHPKFLAYYARSTDFIDEVVARSVGVSYPAVNASDVADISCPVAPHDEQISIASFLDRETAKLDALVEKKQRLVELLQEKRQALITQAVTKGLDPNVPMKDSGIPWLGEVPAHWAVRRISRVAKMESGHTPNKQEPSYWDGDVPWVSLNDSKRLRKDDVITETEFYTTELGIQNSSAHLLPKDTVVFSRDATIGLCAILGRPMAVSQHFIGWVCGNDILPKYLLMVFKCMDDELQRLSWGSTVKTIGMPDVKRLVTPVPPKSEQVQIVQKLDEQLAKMDLLIKKIETQVAAIVEYRQALISAAVTGEIDVRHYADNEVSALPS</sequence>
<dbReference type="InterPro" id="IPR044946">
    <property type="entry name" value="Restrct_endonuc_typeI_TRD_sf"/>
</dbReference>
<dbReference type="Gene3D" id="3.90.220.20">
    <property type="entry name" value="DNA methylase specificity domains"/>
    <property type="match status" value="2"/>
</dbReference>
<dbReference type="OrthoDB" id="9795776at2"/>
<dbReference type="AlphaFoldDB" id="T0C476"/>
<keyword evidence="2" id="KW-0680">Restriction system</keyword>
<keyword evidence="6" id="KW-0378">Hydrolase</keyword>
<dbReference type="GO" id="GO:0016787">
    <property type="term" value="F:hydrolase activity"/>
    <property type="evidence" value="ECO:0007669"/>
    <property type="project" value="UniProtKB-KW"/>
</dbReference>
<dbReference type="InterPro" id="IPR051212">
    <property type="entry name" value="Type-I_RE_S_subunit"/>
</dbReference>
<reference evidence="7" key="1">
    <citation type="journal article" date="2022" name="G3 (Bethesda)">
        <title>Unveiling the complete genome sequence of Alicyclobacillus acidoterrestris DSM 3922T, a taint-producing strain.</title>
        <authorList>
            <person name="Leonardo I.C."/>
            <person name="Barreto Crespo M.T."/>
            <person name="Gaspar F.B."/>
        </authorList>
    </citation>
    <scope>NUCLEOTIDE SEQUENCE [LARGE SCALE GENOMIC DNA]</scope>
    <source>
        <strain evidence="7">DSM 3922</strain>
    </source>
</reference>
<dbReference type="REBASE" id="601361">
    <property type="entry name" value="S.Aac3922ORF435P"/>
</dbReference>
<organism evidence="6 7">
    <name type="scientific">Alicyclobacillus acidoterrestris (strain ATCC 49025 / DSM 3922 / CIP 106132 / NCIMB 13137 / GD3B)</name>
    <dbReference type="NCBI Taxonomy" id="1356854"/>
    <lineage>
        <taxon>Bacteria</taxon>
        <taxon>Bacillati</taxon>
        <taxon>Bacillota</taxon>
        <taxon>Bacilli</taxon>
        <taxon>Bacillales</taxon>
        <taxon>Alicyclobacillaceae</taxon>
        <taxon>Alicyclobacillus</taxon>
    </lineage>
</organism>
<keyword evidence="6" id="KW-0540">Nuclease</keyword>
<dbReference type="Pfam" id="PF01420">
    <property type="entry name" value="Methylase_S"/>
    <property type="match status" value="2"/>
</dbReference>
<feature type="domain" description="Type I restriction modification DNA specificity" evidence="5">
    <location>
        <begin position="77"/>
        <end position="187"/>
    </location>
</feature>
<dbReference type="GO" id="GO:0003677">
    <property type="term" value="F:DNA binding"/>
    <property type="evidence" value="ECO:0007669"/>
    <property type="project" value="UniProtKB-KW"/>
</dbReference>
<evidence type="ECO:0000313" key="7">
    <source>
        <dbReference type="Proteomes" id="UP000829401"/>
    </source>
</evidence>
<evidence type="ECO:0000256" key="3">
    <source>
        <dbReference type="ARBA" id="ARBA00023125"/>
    </source>
</evidence>
<dbReference type="eggNOG" id="COG0732">
    <property type="taxonomic scope" value="Bacteria"/>
</dbReference>
<dbReference type="SUPFAM" id="SSF116734">
    <property type="entry name" value="DNA methylase specificity domain"/>
    <property type="match status" value="2"/>
</dbReference>
<dbReference type="EMBL" id="CP080467">
    <property type="protein sequence ID" value="UNO49070.1"/>
    <property type="molecule type" value="Genomic_DNA"/>
</dbReference>
<evidence type="ECO:0000259" key="5">
    <source>
        <dbReference type="Pfam" id="PF01420"/>
    </source>
</evidence>
<evidence type="ECO:0000256" key="1">
    <source>
        <dbReference type="ARBA" id="ARBA00010923"/>
    </source>
</evidence>
<dbReference type="KEGG" id="aaco:K1I37_00430"/>
<accession>T0C476</accession>
<dbReference type="RefSeq" id="WP_021296335.1">
    <property type="nucleotide sequence ID" value="NZ_AURB01000127.1"/>
</dbReference>
<evidence type="ECO:0000256" key="4">
    <source>
        <dbReference type="ARBA" id="ARBA00038652"/>
    </source>
</evidence>
<dbReference type="PANTHER" id="PTHR43140">
    <property type="entry name" value="TYPE-1 RESTRICTION ENZYME ECOKI SPECIFICITY PROTEIN"/>
    <property type="match status" value="1"/>
</dbReference>
<gene>
    <name evidence="6" type="ORF">K1I37_00430</name>
</gene>
<keyword evidence="3" id="KW-0238">DNA-binding</keyword>
<comment type="similarity">
    <text evidence="1">Belongs to the type-I restriction system S methylase family.</text>
</comment>
<dbReference type="InterPro" id="IPR000055">
    <property type="entry name" value="Restrct_endonuc_typeI_TRD"/>
</dbReference>
<dbReference type="REBASE" id="70865">
    <property type="entry name" value="S.Aac49025ORF6490P"/>
</dbReference>
<dbReference type="Proteomes" id="UP000829401">
    <property type="component" value="Chromosome"/>
</dbReference>
<dbReference type="GO" id="GO:0004519">
    <property type="term" value="F:endonuclease activity"/>
    <property type="evidence" value="ECO:0007669"/>
    <property type="project" value="UniProtKB-KW"/>
</dbReference>
<dbReference type="EC" id="3.1.21.-" evidence="6"/>
<accession>A0A9E6ZRG8</accession>
<comment type="subunit">
    <text evidence="4">The methyltransferase is composed of M and S polypeptides.</text>
</comment>
<feature type="domain" description="Type I restriction modification DNA specificity" evidence="5">
    <location>
        <begin position="227"/>
        <end position="402"/>
    </location>
</feature>
<protein>
    <submittedName>
        <fullName evidence="6">Restriction endonuclease subunit S</fullName>
        <ecNumber evidence="6">3.1.21.-</ecNumber>
    </submittedName>
</protein>
<dbReference type="PANTHER" id="PTHR43140:SF1">
    <property type="entry name" value="TYPE I RESTRICTION ENZYME ECOKI SPECIFICITY SUBUNIT"/>
    <property type="match status" value="1"/>
</dbReference>
<keyword evidence="6" id="KW-0255">Endonuclease</keyword>
<dbReference type="GO" id="GO:0009307">
    <property type="term" value="P:DNA restriction-modification system"/>
    <property type="evidence" value="ECO:0007669"/>
    <property type="project" value="UniProtKB-KW"/>
</dbReference>